<evidence type="ECO:0000256" key="1">
    <source>
        <dbReference type="SAM" id="MobiDB-lite"/>
    </source>
</evidence>
<name>A0A914VAC4_9BILA</name>
<evidence type="ECO:0000313" key="3">
    <source>
        <dbReference type="WBParaSite" id="PSAMB.scaffold1736size28267.g14633.t1"/>
    </source>
</evidence>
<evidence type="ECO:0000313" key="2">
    <source>
        <dbReference type="Proteomes" id="UP000887566"/>
    </source>
</evidence>
<dbReference type="AlphaFoldDB" id="A0A914VAC4"/>
<dbReference type="WBParaSite" id="PSAMB.scaffold1736size28267.g14633.t1">
    <property type="protein sequence ID" value="PSAMB.scaffold1736size28267.g14633.t1"/>
    <property type="gene ID" value="PSAMB.scaffold1736size28267.g14633"/>
</dbReference>
<dbReference type="Proteomes" id="UP000887566">
    <property type="component" value="Unplaced"/>
</dbReference>
<feature type="compositionally biased region" description="Basic and acidic residues" evidence="1">
    <location>
        <begin position="115"/>
        <end position="128"/>
    </location>
</feature>
<proteinExistence type="predicted"/>
<protein>
    <submittedName>
        <fullName evidence="3">Uncharacterized protein</fullName>
    </submittedName>
</protein>
<reference evidence="3" key="1">
    <citation type="submission" date="2022-11" db="UniProtKB">
        <authorList>
            <consortium name="WormBaseParasite"/>
        </authorList>
    </citation>
    <scope>IDENTIFICATION</scope>
</reference>
<accession>A0A914VAC4</accession>
<organism evidence="2 3">
    <name type="scientific">Plectus sambesii</name>
    <dbReference type="NCBI Taxonomy" id="2011161"/>
    <lineage>
        <taxon>Eukaryota</taxon>
        <taxon>Metazoa</taxon>
        <taxon>Ecdysozoa</taxon>
        <taxon>Nematoda</taxon>
        <taxon>Chromadorea</taxon>
        <taxon>Plectida</taxon>
        <taxon>Plectina</taxon>
        <taxon>Plectoidea</taxon>
        <taxon>Plectidae</taxon>
        <taxon>Plectus</taxon>
    </lineage>
</organism>
<sequence>MQGQLSAVHSHSSHDRSCAIECTPSLGDATVVRADGVRKEKAGGRAQGVEPRRRPSLSLHPGPLCKVRSPVGRPGAPALGWRGQSSPRERREARGRLGLTLPSGWPARPLSTRLCARETRREAETGDQ</sequence>
<keyword evidence="2" id="KW-1185">Reference proteome</keyword>
<feature type="region of interest" description="Disordered" evidence="1">
    <location>
        <begin position="39"/>
        <end position="128"/>
    </location>
</feature>